<feature type="transmembrane region" description="Helical" evidence="7">
    <location>
        <begin position="217"/>
        <end position="244"/>
    </location>
</feature>
<evidence type="ECO:0000256" key="7">
    <source>
        <dbReference type="RuleBase" id="RU363032"/>
    </source>
</evidence>
<keyword evidence="5 7" id="KW-1133">Transmembrane helix</keyword>
<proteinExistence type="inferred from homology"/>
<evidence type="ECO:0000256" key="1">
    <source>
        <dbReference type="ARBA" id="ARBA00004141"/>
    </source>
</evidence>
<comment type="subcellular location">
    <subcellularLocation>
        <location evidence="7">Cell membrane</location>
        <topology evidence="7">Multi-pass membrane protein</topology>
    </subcellularLocation>
    <subcellularLocation>
        <location evidence="1">Membrane</location>
        <topology evidence="1">Multi-pass membrane protein</topology>
    </subcellularLocation>
</comment>
<comment type="caution">
    <text evidence="10">The sequence shown here is derived from an EMBL/GenBank/DDBJ whole genome shotgun (WGS) entry which is preliminary data.</text>
</comment>
<feature type="domain" description="ABC transmembrane type-1" evidence="9">
    <location>
        <begin position="494"/>
        <end position="674"/>
    </location>
</feature>
<keyword evidence="2 7" id="KW-0813">Transport</keyword>
<dbReference type="Pfam" id="PF00528">
    <property type="entry name" value="BPD_transp_1"/>
    <property type="match status" value="2"/>
</dbReference>
<evidence type="ECO:0000259" key="9">
    <source>
        <dbReference type="PROSITE" id="PS50928"/>
    </source>
</evidence>
<sequence length="684" mass="71956">MSTIAGARERAAEPATRPPTPPGETAPAVKATAFIRRRWRPLLLAAVVVLWLVLWAVLRGTQTLELGGAEKTSVHLWLNSVRDSFDAARTNSAVFEYIVQPITDGINGLVTFLQNLFSQAPAGRPVPQVGWFGVVVLLAWVTFAFAGLRSMLLVAVCVLLFGFFGYWQQSIDTLIVTFVAVGLCTVLGLPLGIWMARSRRASTAITPVLDLMQTLPSFAYLAPLALVFGIGPAAAIVTTIIYALPPLVRITEHGIRNVSPTTLEAVTSMGGTAWQTLIKVQLPMARRTIVVGVNQSMMAALSMATIAALINGPGLGQPVLQALQSLDVGSAFVSGLAIVLMAIMLDRTTTAASERSSIAARVQRGGGARRGPRRRRLVVIVGAVIAAIAIYLSHGYLALAKFPTSPDLGSPLASTVSTIVQWIVTTFAGFTGWIKDTITALLVNPLESLLAQSPWWAMAIVLLGVALALGGLRAAAITVVCEAVILGTGLWNESMKTLATTLVATLIVVLVALAIGVWMGRNKLVDSIIRPVLDAFQTIPSFVYLVPALALFGPTRFTAIVAAFAYGVPIATKLVADGIRGVSPVTVEASESMGTTSWQMVSKVQLPMSRAAVVLAANQGLLYVLSMVVVGGLVGGGGLGYLVVSGFSQSQLFGKGLAAGIAITALGVMLDRITQHTAARLGRA</sequence>
<feature type="transmembrane region" description="Helical" evidence="7">
    <location>
        <begin position="419"/>
        <end position="443"/>
    </location>
</feature>
<evidence type="ECO:0000256" key="5">
    <source>
        <dbReference type="ARBA" id="ARBA00022989"/>
    </source>
</evidence>
<evidence type="ECO:0000313" key="10">
    <source>
        <dbReference type="EMBL" id="MEA5453872.1"/>
    </source>
</evidence>
<evidence type="ECO:0000256" key="2">
    <source>
        <dbReference type="ARBA" id="ARBA00022448"/>
    </source>
</evidence>
<organism evidence="10 11">
    <name type="scientific">Sinomonas terricola</name>
    <dbReference type="NCBI Taxonomy" id="3110330"/>
    <lineage>
        <taxon>Bacteria</taxon>
        <taxon>Bacillati</taxon>
        <taxon>Actinomycetota</taxon>
        <taxon>Actinomycetes</taxon>
        <taxon>Micrococcales</taxon>
        <taxon>Micrococcaceae</taxon>
        <taxon>Sinomonas</taxon>
    </lineage>
</organism>
<name>A0ABU5T2I1_9MICC</name>
<keyword evidence="3" id="KW-1003">Cell membrane</keyword>
<feature type="transmembrane region" description="Helical" evidence="7">
    <location>
        <begin position="455"/>
        <end position="486"/>
    </location>
</feature>
<dbReference type="InterPro" id="IPR035906">
    <property type="entry name" value="MetI-like_sf"/>
</dbReference>
<feature type="transmembrane region" description="Helical" evidence="7">
    <location>
        <begin position="656"/>
        <end position="674"/>
    </location>
</feature>
<feature type="transmembrane region" description="Helical" evidence="7">
    <location>
        <begin position="620"/>
        <end position="644"/>
    </location>
</feature>
<evidence type="ECO:0000256" key="8">
    <source>
        <dbReference type="SAM" id="MobiDB-lite"/>
    </source>
</evidence>
<dbReference type="InterPro" id="IPR000515">
    <property type="entry name" value="MetI-like"/>
</dbReference>
<evidence type="ECO:0000313" key="11">
    <source>
        <dbReference type="Proteomes" id="UP001304769"/>
    </source>
</evidence>
<gene>
    <name evidence="10" type="ORF">SPF06_03975</name>
</gene>
<feature type="transmembrane region" description="Helical" evidence="7">
    <location>
        <begin position="39"/>
        <end position="58"/>
    </location>
</feature>
<dbReference type="Proteomes" id="UP001304769">
    <property type="component" value="Unassembled WGS sequence"/>
</dbReference>
<dbReference type="CDD" id="cd06261">
    <property type="entry name" value="TM_PBP2"/>
    <property type="match status" value="2"/>
</dbReference>
<protein>
    <submittedName>
        <fullName evidence="10">ABC transporter permease subunit</fullName>
    </submittedName>
</protein>
<reference evidence="10 11" key="1">
    <citation type="submission" date="2023-12" db="EMBL/GenBank/DDBJ databases">
        <title>Sinomonas terricola sp. nov, isolated from litchi orchard soil in Guangdong, PR China.</title>
        <authorList>
            <person name="Jiaxin W."/>
            <person name="Yang Z."/>
            <person name="Honghui Z."/>
        </authorList>
    </citation>
    <scope>NUCLEOTIDE SEQUENCE [LARGE SCALE GENOMIC DNA]</scope>
    <source>
        <strain evidence="10 11">JGH33</strain>
    </source>
</reference>
<dbReference type="RefSeq" id="WP_323277617.1">
    <property type="nucleotide sequence ID" value="NZ_JAYGGQ010000001.1"/>
</dbReference>
<accession>A0ABU5T2I1</accession>
<keyword evidence="11" id="KW-1185">Reference proteome</keyword>
<feature type="transmembrane region" description="Helical" evidence="7">
    <location>
        <begin position="289"/>
        <end position="310"/>
    </location>
</feature>
<keyword evidence="4 7" id="KW-0812">Transmembrane</keyword>
<feature type="transmembrane region" description="Helical" evidence="7">
    <location>
        <begin position="173"/>
        <end position="197"/>
    </location>
</feature>
<dbReference type="SUPFAM" id="SSF161098">
    <property type="entry name" value="MetI-like"/>
    <property type="match status" value="2"/>
</dbReference>
<dbReference type="PROSITE" id="PS50928">
    <property type="entry name" value="ABC_TM1"/>
    <property type="match status" value="2"/>
</dbReference>
<evidence type="ECO:0000256" key="4">
    <source>
        <dbReference type="ARBA" id="ARBA00022692"/>
    </source>
</evidence>
<dbReference type="Gene3D" id="1.10.3720.10">
    <property type="entry name" value="MetI-like"/>
    <property type="match status" value="2"/>
</dbReference>
<feature type="transmembrane region" description="Helical" evidence="7">
    <location>
        <begin position="498"/>
        <end position="520"/>
    </location>
</feature>
<feature type="transmembrane region" description="Helical" evidence="7">
    <location>
        <begin position="131"/>
        <end position="161"/>
    </location>
</feature>
<dbReference type="PANTHER" id="PTHR47737:SF1">
    <property type="entry name" value="GLYCINE BETAINE_PROLINE BETAINE TRANSPORT SYSTEM PERMEASE PROTEIN PROW"/>
    <property type="match status" value="1"/>
</dbReference>
<dbReference type="PANTHER" id="PTHR47737">
    <property type="entry name" value="GLYCINE BETAINE/PROLINE BETAINE TRANSPORT SYSTEM PERMEASE PROTEIN PROW"/>
    <property type="match status" value="1"/>
</dbReference>
<comment type="similarity">
    <text evidence="7">Belongs to the binding-protein-dependent transport system permease family.</text>
</comment>
<evidence type="ECO:0000256" key="6">
    <source>
        <dbReference type="ARBA" id="ARBA00023136"/>
    </source>
</evidence>
<keyword evidence="6 7" id="KW-0472">Membrane</keyword>
<feature type="region of interest" description="Disordered" evidence="8">
    <location>
        <begin position="1"/>
        <end position="26"/>
    </location>
</feature>
<dbReference type="EMBL" id="JAYGGQ010000001">
    <property type="protein sequence ID" value="MEA5453872.1"/>
    <property type="molecule type" value="Genomic_DNA"/>
</dbReference>
<feature type="transmembrane region" description="Helical" evidence="7">
    <location>
        <begin position="377"/>
        <end position="399"/>
    </location>
</feature>
<evidence type="ECO:0000256" key="3">
    <source>
        <dbReference type="ARBA" id="ARBA00022475"/>
    </source>
</evidence>
<feature type="domain" description="ABC transmembrane type-1" evidence="9">
    <location>
        <begin position="170"/>
        <end position="349"/>
    </location>
</feature>
<feature type="transmembrane region" description="Helical" evidence="7">
    <location>
        <begin position="322"/>
        <end position="345"/>
    </location>
</feature>